<comment type="subcellular location">
    <subcellularLocation>
        <location evidence="1">Cell membrane</location>
        <topology evidence="1">Multi-pass membrane protein</topology>
    </subcellularLocation>
</comment>
<evidence type="ECO:0000256" key="7">
    <source>
        <dbReference type="ARBA" id="ARBA00023065"/>
    </source>
</evidence>
<feature type="transmembrane region" description="Helical" evidence="10">
    <location>
        <begin position="354"/>
        <end position="377"/>
    </location>
</feature>
<evidence type="ECO:0000256" key="6">
    <source>
        <dbReference type="ARBA" id="ARBA00023053"/>
    </source>
</evidence>
<dbReference type="GO" id="GO:0015385">
    <property type="term" value="F:sodium:proton antiporter activity"/>
    <property type="evidence" value="ECO:0007669"/>
    <property type="project" value="InterPro"/>
</dbReference>
<evidence type="ECO:0000256" key="2">
    <source>
        <dbReference type="ARBA" id="ARBA00022448"/>
    </source>
</evidence>
<dbReference type="GO" id="GO:0051453">
    <property type="term" value="P:regulation of intracellular pH"/>
    <property type="evidence" value="ECO:0007669"/>
    <property type="project" value="TreeGrafter"/>
</dbReference>
<evidence type="ECO:0000256" key="5">
    <source>
        <dbReference type="ARBA" id="ARBA00022989"/>
    </source>
</evidence>
<dbReference type="GO" id="GO:0015386">
    <property type="term" value="F:potassium:proton antiporter activity"/>
    <property type="evidence" value="ECO:0007669"/>
    <property type="project" value="TreeGrafter"/>
</dbReference>
<evidence type="ECO:0000313" key="12">
    <source>
        <dbReference type="EMBL" id="PNV66366.1"/>
    </source>
</evidence>
<dbReference type="InterPro" id="IPR006153">
    <property type="entry name" value="Cation/H_exchanger_TM"/>
</dbReference>
<evidence type="ECO:0000256" key="10">
    <source>
        <dbReference type="SAM" id="Phobius"/>
    </source>
</evidence>
<dbReference type="RefSeq" id="WP_103262465.1">
    <property type="nucleotide sequence ID" value="NZ_PPEL01000003.1"/>
</dbReference>
<dbReference type="PANTHER" id="PTHR10110:SF86">
    <property type="entry name" value="SODIUM_HYDROGEN EXCHANGER 7"/>
    <property type="match status" value="1"/>
</dbReference>
<dbReference type="AlphaFoldDB" id="A0A2K2U7R1"/>
<keyword evidence="9" id="KW-0739">Sodium transport</keyword>
<keyword evidence="8 10" id="KW-0472">Membrane</keyword>
<sequence length="681" mass="74369">MEALMLALLMLAAVLLSSVIDQLVPKVSSPLIQIVLGLGIALLAQRQISIQLDPELFLVLFIAPLLFDEAKNVDKAALWRNRRPVLSLAVVLAIVTALIIGFAVSWVIPAIGLATAIALGAALGPTDAVAVASLSKETDLSPRAKSILEGESLINDASGIVAFQFALTAAITSSFSLADAAADFLFSFFGGILIGLVLGYLGNFLVRKVRSWGLENTTFHVLFELFTPFIVYLAANAVGASGILAVVAAGLVNVISPRAVGPSISRMNIVSASVWRVVSFALNGVVFVLLGTQLPRAMQRTWEDTSFDNGFLIGVILLITAIYLAVRFLWLLGVERVHGRSSAKGERPSWLADARSALTMALAGPKGTITLAVMFTIPLYLPTDAGTVTPFPQRDLVIFLACGVIVVTLLLATFIVPLLAPKKGTTDEDLRCDETAVSLEILRSVIGELSSRQTPETRAATQLVLRSYNQRIARIKSTNDIEDEPNTALRLQALRWEQDFVEKLIESEDVHPVAGYRHLNRLNHIENMLLHHHGRWSLQSFLLRLRALVRAGWHLLAPGLPGKGTTERTQAARDLQIRCADRVSEQLSALLASPQDDFPTEDVSALLLEYQRTARNLRKTNPSITAITTTADKAVEIERLGLRLELEQIQARYEEGDLCRSSYKRLRENVFLMQVDLEDNV</sequence>
<feature type="transmembrane region" description="Helical" evidence="10">
    <location>
        <begin position="153"/>
        <end position="178"/>
    </location>
</feature>
<keyword evidence="7" id="KW-0406">Ion transport</keyword>
<proteinExistence type="predicted"/>
<evidence type="ECO:0000256" key="9">
    <source>
        <dbReference type="ARBA" id="ARBA00023201"/>
    </source>
</evidence>
<comment type="caution">
    <text evidence="12">The sequence shown here is derived from an EMBL/GenBank/DDBJ whole genome shotgun (WGS) entry which is preliminary data.</text>
</comment>
<feature type="transmembrane region" description="Helical" evidence="10">
    <location>
        <begin position="273"/>
        <end position="291"/>
    </location>
</feature>
<feature type="transmembrane region" description="Helical" evidence="10">
    <location>
        <begin position="397"/>
        <end position="420"/>
    </location>
</feature>
<dbReference type="GO" id="GO:0098719">
    <property type="term" value="P:sodium ion import across plasma membrane"/>
    <property type="evidence" value="ECO:0007669"/>
    <property type="project" value="TreeGrafter"/>
</dbReference>
<dbReference type="InterPro" id="IPR018422">
    <property type="entry name" value="Cation/H_exchanger_CPA1"/>
</dbReference>
<evidence type="ECO:0000256" key="1">
    <source>
        <dbReference type="ARBA" id="ARBA00004651"/>
    </source>
</evidence>
<gene>
    <name evidence="12" type="ORF">C2L80_01310</name>
</gene>
<evidence type="ECO:0000259" key="11">
    <source>
        <dbReference type="Pfam" id="PF00999"/>
    </source>
</evidence>
<feature type="transmembrane region" description="Helical" evidence="10">
    <location>
        <begin position="311"/>
        <end position="333"/>
    </location>
</feature>
<evidence type="ECO:0000256" key="8">
    <source>
        <dbReference type="ARBA" id="ARBA00023136"/>
    </source>
</evidence>
<feature type="transmembrane region" description="Helical" evidence="10">
    <location>
        <begin position="85"/>
        <end position="104"/>
    </location>
</feature>
<keyword evidence="13" id="KW-1185">Reference proteome</keyword>
<dbReference type="PANTHER" id="PTHR10110">
    <property type="entry name" value="SODIUM/HYDROGEN EXCHANGER"/>
    <property type="match status" value="1"/>
</dbReference>
<keyword evidence="2" id="KW-0813">Transport</keyword>
<organism evidence="12 13">
    <name type="scientific">Rubneribacter badeniensis</name>
    <dbReference type="NCBI Taxonomy" id="2070688"/>
    <lineage>
        <taxon>Bacteria</taxon>
        <taxon>Bacillati</taxon>
        <taxon>Actinomycetota</taxon>
        <taxon>Coriobacteriia</taxon>
        <taxon>Eggerthellales</taxon>
        <taxon>Eggerthellaceae</taxon>
        <taxon>Rubneribacter</taxon>
    </lineage>
</organism>
<feature type="transmembrane region" description="Helical" evidence="10">
    <location>
        <begin position="184"/>
        <end position="206"/>
    </location>
</feature>
<dbReference type="GO" id="GO:0005886">
    <property type="term" value="C:plasma membrane"/>
    <property type="evidence" value="ECO:0007669"/>
    <property type="project" value="UniProtKB-SubCell"/>
</dbReference>
<evidence type="ECO:0000256" key="3">
    <source>
        <dbReference type="ARBA" id="ARBA00022475"/>
    </source>
</evidence>
<accession>A0A2K2U7R1</accession>
<dbReference type="Pfam" id="PF00999">
    <property type="entry name" value="Na_H_Exchanger"/>
    <property type="match status" value="1"/>
</dbReference>
<evidence type="ECO:0000256" key="4">
    <source>
        <dbReference type="ARBA" id="ARBA00022692"/>
    </source>
</evidence>
<keyword evidence="3" id="KW-1003">Cell membrane</keyword>
<dbReference type="EMBL" id="PPEL01000003">
    <property type="protein sequence ID" value="PNV66366.1"/>
    <property type="molecule type" value="Genomic_DNA"/>
</dbReference>
<name>A0A2K2U7R1_9ACTN</name>
<reference evidence="12 13" key="1">
    <citation type="journal article" date="2018" name="Int. J. Syst. Evol. Microbiol.">
        <title>Rubneribacter badeniensis gen. nov., sp. nov. and Enteroscipio rubneri gen. nov., sp. nov., new members of the Eggerthellaceae isolated from human faeces.</title>
        <authorList>
            <person name="Danylec N."/>
            <person name="Gobl A."/>
            <person name="Stoll D.A."/>
            <person name="Hetzer B."/>
            <person name="Kulling S.E."/>
            <person name="Huch M."/>
        </authorList>
    </citation>
    <scope>NUCLEOTIDE SEQUENCE [LARGE SCALE GENOMIC DNA]</scope>
    <source>
        <strain evidence="12 13">ResAG-85</strain>
    </source>
</reference>
<keyword evidence="4 10" id="KW-0812">Transmembrane</keyword>
<protein>
    <submittedName>
        <fullName evidence="12">Sodium:proton exchanger</fullName>
    </submittedName>
</protein>
<keyword evidence="5 10" id="KW-1133">Transmembrane helix</keyword>
<dbReference type="Proteomes" id="UP000236488">
    <property type="component" value="Unassembled WGS sequence"/>
</dbReference>
<dbReference type="Gene3D" id="6.10.140.1330">
    <property type="match status" value="1"/>
</dbReference>
<feature type="domain" description="Cation/H+ exchanger transmembrane" evidence="11">
    <location>
        <begin position="26"/>
        <end position="419"/>
    </location>
</feature>
<evidence type="ECO:0000313" key="13">
    <source>
        <dbReference type="Proteomes" id="UP000236488"/>
    </source>
</evidence>
<keyword evidence="6" id="KW-0915">Sodium</keyword>